<dbReference type="Proteomes" id="UP000245845">
    <property type="component" value="Unassembled WGS sequence"/>
</dbReference>
<accession>A0A2Y9B7P7</accession>
<dbReference type="RefSeq" id="WP_109729165.1">
    <property type="nucleotide sequence ID" value="NZ_BAAACK010000007.1"/>
</dbReference>
<keyword evidence="3" id="KW-1185">Reference proteome</keyword>
<sequence length="265" mass="29215">MRLCSIASGSSGNCIYVGSDQTHLLVDTGISKKKIDAGLKELDIKGDELKGILITHEHSDHIQGLGVFSRKYEIPIYATPGTIAGIRSYGPLGKMPEGLLNPIHTDESFTLGDITIDPFRISHDANEPSGYRMNCGGKSVAVATDLGIYDEYTVEKLQNLDAVLLEANHDIHMLEVGSYPYYLKRRVMGDKGHLSNELSGRLLCDILHDNLKHIVLGHLSKENNYAKLAYETVKLEVTLGDNDYRGEDLDMAVANRDMISEIITV</sequence>
<dbReference type="InterPro" id="IPR052533">
    <property type="entry name" value="WalJ/YycJ-like"/>
</dbReference>
<reference evidence="2 3" key="1">
    <citation type="submission" date="2018-05" db="EMBL/GenBank/DDBJ databases">
        <title>The Hungate 1000. A catalogue of reference genomes from the rumen microbiome.</title>
        <authorList>
            <person name="Kelly W."/>
        </authorList>
    </citation>
    <scope>NUCLEOTIDE SEQUENCE [LARGE SCALE GENOMIC DNA]</scope>
    <source>
        <strain evidence="2 3">NLAE-zl-C242</strain>
    </source>
</reference>
<dbReference type="Pfam" id="PF12706">
    <property type="entry name" value="Lactamase_B_2"/>
    <property type="match status" value="1"/>
</dbReference>
<comment type="caution">
    <text evidence="2">The sequence shown here is derived from an EMBL/GenBank/DDBJ whole genome shotgun (WGS) entry which is preliminary data.</text>
</comment>
<dbReference type="PANTHER" id="PTHR47619">
    <property type="entry name" value="METALLO-HYDROLASE YYCJ-RELATED"/>
    <property type="match status" value="1"/>
</dbReference>
<dbReference type="SMART" id="SM00849">
    <property type="entry name" value="Lactamase_B"/>
    <property type="match status" value="1"/>
</dbReference>
<proteinExistence type="predicted"/>
<dbReference type="InterPro" id="IPR001279">
    <property type="entry name" value="Metallo-B-lactamas"/>
</dbReference>
<dbReference type="AlphaFoldDB" id="A0A2Y9B7P7"/>
<organism evidence="2 3">
    <name type="scientific">Faecalicatena orotica</name>
    <dbReference type="NCBI Taxonomy" id="1544"/>
    <lineage>
        <taxon>Bacteria</taxon>
        <taxon>Bacillati</taxon>
        <taxon>Bacillota</taxon>
        <taxon>Clostridia</taxon>
        <taxon>Lachnospirales</taxon>
        <taxon>Lachnospiraceae</taxon>
        <taxon>Faecalicatena</taxon>
    </lineage>
</organism>
<evidence type="ECO:0000313" key="3">
    <source>
        <dbReference type="Proteomes" id="UP000245845"/>
    </source>
</evidence>
<protein>
    <submittedName>
        <fullName evidence="2">Phosphoribosyl 1,2-cyclic phosphodiesterase</fullName>
    </submittedName>
</protein>
<dbReference type="EMBL" id="QGDL01000001">
    <property type="protein sequence ID" value="PWJ31766.1"/>
    <property type="molecule type" value="Genomic_DNA"/>
</dbReference>
<dbReference type="SUPFAM" id="SSF56281">
    <property type="entry name" value="Metallo-hydrolase/oxidoreductase"/>
    <property type="match status" value="1"/>
</dbReference>
<feature type="domain" description="Metallo-beta-lactamase" evidence="1">
    <location>
        <begin position="11"/>
        <end position="191"/>
    </location>
</feature>
<name>A0A2Y9B7P7_9FIRM</name>
<evidence type="ECO:0000313" key="2">
    <source>
        <dbReference type="EMBL" id="PWJ31766.1"/>
    </source>
</evidence>
<gene>
    <name evidence="2" type="ORF">A8806_10152</name>
</gene>
<dbReference type="InterPro" id="IPR036866">
    <property type="entry name" value="RibonucZ/Hydroxyglut_hydro"/>
</dbReference>
<dbReference type="PANTHER" id="PTHR47619:SF1">
    <property type="entry name" value="EXODEOXYRIBONUCLEASE WALJ"/>
    <property type="match status" value="1"/>
</dbReference>
<evidence type="ECO:0000259" key="1">
    <source>
        <dbReference type="SMART" id="SM00849"/>
    </source>
</evidence>
<dbReference type="OrthoDB" id="9781189at2"/>
<dbReference type="Gene3D" id="3.60.15.10">
    <property type="entry name" value="Ribonuclease Z/Hydroxyacylglutathione hydrolase-like"/>
    <property type="match status" value="1"/>
</dbReference>